<sequence length="43" mass="5414">MHLLFSYLYEQAYTYGKYYYYYKMHNIQALIDFTREDTTNLDI</sequence>
<dbReference type="EMBL" id="MN740567">
    <property type="protein sequence ID" value="QHU34172.1"/>
    <property type="molecule type" value="Genomic_DNA"/>
</dbReference>
<protein>
    <submittedName>
        <fullName evidence="1">Uncharacterized protein</fullName>
    </submittedName>
</protein>
<name>A0A6C0LY50_9ZZZZ</name>
<dbReference type="AlphaFoldDB" id="A0A6C0LY50"/>
<organism evidence="1">
    <name type="scientific">viral metagenome</name>
    <dbReference type="NCBI Taxonomy" id="1070528"/>
    <lineage>
        <taxon>unclassified sequences</taxon>
        <taxon>metagenomes</taxon>
        <taxon>organismal metagenomes</taxon>
    </lineage>
</organism>
<evidence type="ECO:0000313" key="1">
    <source>
        <dbReference type="EMBL" id="QHU34172.1"/>
    </source>
</evidence>
<proteinExistence type="predicted"/>
<reference evidence="1" key="1">
    <citation type="journal article" date="2020" name="Nature">
        <title>Giant virus diversity and host interactions through global metagenomics.</title>
        <authorList>
            <person name="Schulz F."/>
            <person name="Roux S."/>
            <person name="Paez-Espino D."/>
            <person name="Jungbluth S."/>
            <person name="Walsh D.A."/>
            <person name="Denef V.J."/>
            <person name="McMahon K.D."/>
            <person name="Konstantinidis K.T."/>
            <person name="Eloe-Fadrosh E.A."/>
            <person name="Kyrpides N.C."/>
            <person name="Woyke T."/>
        </authorList>
    </citation>
    <scope>NUCLEOTIDE SEQUENCE</scope>
    <source>
        <strain evidence="1">GVMAG-S-1016713-123</strain>
    </source>
</reference>
<accession>A0A6C0LY50</accession>